<dbReference type="FunFam" id="3.30.160.60:FF:000065">
    <property type="entry name" value="B-cell CLL/lymphoma 6, member B"/>
    <property type="match status" value="2"/>
</dbReference>
<feature type="domain" description="C2H2-type" evidence="8">
    <location>
        <begin position="276"/>
        <end position="303"/>
    </location>
</feature>
<dbReference type="FunFam" id="3.30.160.60:FF:000100">
    <property type="entry name" value="Zinc finger 45-like"/>
    <property type="match status" value="2"/>
</dbReference>
<dbReference type="SMART" id="SM00355">
    <property type="entry name" value="ZnF_C2H2"/>
    <property type="match status" value="9"/>
</dbReference>
<protein>
    <submittedName>
        <fullName evidence="10">Uncharacterized protein</fullName>
    </submittedName>
</protein>
<dbReference type="PROSITE" id="PS50966">
    <property type="entry name" value="ZF_SWIM"/>
    <property type="match status" value="1"/>
</dbReference>
<dbReference type="InterPro" id="IPR050331">
    <property type="entry name" value="Zinc_finger"/>
</dbReference>
<keyword evidence="3" id="KW-0677">Repeat</keyword>
<dbReference type="Proteomes" id="UP001152759">
    <property type="component" value="Chromosome 2"/>
</dbReference>
<evidence type="ECO:0000256" key="6">
    <source>
        <dbReference type="ARBA" id="ARBA00023242"/>
    </source>
</evidence>
<dbReference type="InterPro" id="IPR007527">
    <property type="entry name" value="Znf_SWIM"/>
</dbReference>
<evidence type="ECO:0000313" key="11">
    <source>
        <dbReference type="Proteomes" id="UP001152759"/>
    </source>
</evidence>
<dbReference type="InterPro" id="IPR036236">
    <property type="entry name" value="Znf_C2H2_sf"/>
</dbReference>
<keyword evidence="4 7" id="KW-0863">Zinc-finger</keyword>
<dbReference type="GO" id="GO:0005634">
    <property type="term" value="C:nucleus"/>
    <property type="evidence" value="ECO:0007669"/>
    <property type="project" value="UniProtKB-SubCell"/>
</dbReference>
<evidence type="ECO:0000256" key="4">
    <source>
        <dbReference type="ARBA" id="ARBA00022771"/>
    </source>
</evidence>
<feature type="domain" description="SWIM-type" evidence="9">
    <location>
        <begin position="883"/>
        <end position="933"/>
    </location>
</feature>
<feature type="domain" description="C2H2-type" evidence="8">
    <location>
        <begin position="336"/>
        <end position="358"/>
    </location>
</feature>
<dbReference type="InterPro" id="IPR013087">
    <property type="entry name" value="Znf_C2H2_type"/>
</dbReference>
<feature type="domain" description="C2H2-type" evidence="8">
    <location>
        <begin position="189"/>
        <end position="216"/>
    </location>
</feature>
<accession>A0A9P0A601</accession>
<evidence type="ECO:0000259" key="9">
    <source>
        <dbReference type="PROSITE" id="PS50966"/>
    </source>
</evidence>
<gene>
    <name evidence="10" type="ORF">BEMITA_LOCUS4284</name>
</gene>
<feature type="domain" description="C2H2-type" evidence="8">
    <location>
        <begin position="105"/>
        <end position="132"/>
    </location>
</feature>
<dbReference type="KEGG" id="btab:109029586"/>
<dbReference type="Gene3D" id="3.30.160.60">
    <property type="entry name" value="Classic Zinc Finger"/>
    <property type="match status" value="5"/>
</dbReference>
<keyword evidence="2" id="KW-0479">Metal-binding</keyword>
<evidence type="ECO:0000256" key="7">
    <source>
        <dbReference type="PROSITE-ProRule" id="PRU00042"/>
    </source>
</evidence>
<keyword evidence="11" id="KW-1185">Reference proteome</keyword>
<dbReference type="PANTHER" id="PTHR16515">
    <property type="entry name" value="PR DOMAIN ZINC FINGER PROTEIN"/>
    <property type="match status" value="1"/>
</dbReference>
<dbReference type="GO" id="GO:0010468">
    <property type="term" value="P:regulation of gene expression"/>
    <property type="evidence" value="ECO:0007669"/>
    <property type="project" value="TreeGrafter"/>
</dbReference>
<evidence type="ECO:0000256" key="1">
    <source>
        <dbReference type="ARBA" id="ARBA00004123"/>
    </source>
</evidence>
<comment type="subcellular location">
    <subcellularLocation>
        <location evidence="1">Nucleus</location>
    </subcellularLocation>
</comment>
<dbReference type="AlphaFoldDB" id="A0A9P0A601"/>
<evidence type="ECO:0000259" key="8">
    <source>
        <dbReference type="PROSITE" id="PS50157"/>
    </source>
</evidence>
<evidence type="ECO:0000256" key="2">
    <source>
        <dbReference type="ARBA" id="ARBA00022723"/>
    </source>
</evidence>
<proteinExistence type="predicted"/>
<dbReference type="EMBL" id="OU963863">
    <property type="protein sequence ID" value="CAH0385004.1"/>
    <property type="molecule type" value="Genomic_DNA"/>
</dbReference>
<reference evidence="10" key="1">
    <citation type="submission" date="2021-12" db="EMBL/GenBank/DDBJ databases">
        <authorList>
            <person name="King R."/>
        </authorList>
    </citation>
    <scope>NUCLEOTIDE SEQUENCE</scope>
</reference>
<organism evidence="10 11">
    <name type="scientific">Bemisia tabaci</name>
    <name type="common">Sweetpotato whitefly</name>
    <name type="synonym">Aleurodes tabaci</name>
    <dbReference type="NCBI Taxonomy" id="7038"/>
    <lineage>
        <taxon>Eukaryota</taxon>
        <taxon>Metazoa</taxon>
        <taxon>Ecdysozoa</taxon>
        <taxon>Arthropoda</taxon>
        <taxon>Hexapoda</taxon>
        <taxon>Insecta</taxon>
        <taxon>Pterygota</taxon>
        <taxon>Neoptera</taxon>
        <taxon>Paraneoptera</taxon>
        <taxon>Hemiptera</taxon>
        <taxon>Sternorrhyncha</taxon>
        <taxon>Aleyrodoidea</taxon>
        <taxon>Aleyrodidae</taxon>
        <taxon>Aleyrodinae</taxon>
        <taxon>Bemisia</taxon>
    </lineage>
</organism>
<keyword evidence="5" id="KW-0862">Zinc</keyword>
<dbReference type="PROSITE" id="PS00028">
    <property type="entry name" value="ZINC_FINGER_C2H2_1"/>
    <property type="match status" value="8"/>
</dbReference>
<dbReference type="PROSITE" id="PS50157">
    <property type="entry name" value="ZINC_FINGER_C2H2_2"/>
    <property type="match status" value="7"/>
</dbReference>
<evidence type="ECO:0000313" key="10">
    <source>
        <dbReference type="EMBL" id="CAH0385004.1"/>
    </source>
</evidence>
<keyword evidence="6" id="KW-0539">Nucleus</keyword>
<dbReference type="GO" id="GO:0003677">
    <property type="term" value="F:DNA binding"/>
    <property type="evidence" value="ECO:0007669"/>
    <property type="project" value="UniProtKB-KW"/>
</dbReference>
<dbReference type="PANTHER" id="PTHR16515:SF66">
    <property type="entry name" value="C2H2-TYPE DOMAIN-CONTAINING PROTEIN"/>
    <property type="match status" value="1"/>
</dbReference>
<name>A0A9P0A601_BEMTA</name>
<dbReference type="Pfam" id="PF00096">
    <property type="entry name" value="zf-C2H2"/>
    <property type="match status" value="5"/>
</dbReference>
<feature type="domain" description="C2H2-type" evidence="8">
    <location>
        <begin position="39"/>
        <end position="66"/>
    </location>
</feature>
<evidence type="ECO:0000256" key="5">
    <source>
        <dbReference type="ARBA" id="ARBA00022833"/>
    </source>
</evidence>
<dbReference type="SUPFAM" id="SSF57667">
    <property type="entry name" value="beta-beta-alpha zinc fingers"/>
    <property type="match status" value="5"/>
</dbReference>
<sequence length="1007" mass="116934">MKEMSTGPAHDRGSHEVCAELSRQIVASEIEHRGQKDKFTCDICDKRFTRKDSVNRHQLVHYQKYVLDLKNLKVPTEYFKSDKNIISPFATQLLFSGLESQIGDFICDTCGKKFLRKDSFKRHSENHGAVKKFSCNECPKAFFRKDLLKRHMRSHDDPSYLTALIASSQSRGKGNQWSESIQFLNEGITVCHICNKVFKYKESLKRHLLTHKVRKIGCPKCFVELSDKNQLMSHLKSHEEKTVEAVLEPDVEPYGLPSSTFAPFIMPDFESRKGDFLCLVCNKSFTRKDTLKRHQLIHDAIKRYTCEVCNRPFDRKDQLIRHMRSHDGKHTIKRDFQCNLCDKFYTRFSNLKYHKCVHESGAIDYRQLSLSWKCPLCLFTSQTSEINDIYSHYAEAHNISLALTEIHFDTMEAFSDWKIKTEIETGSSFVLHSRTATSSTFFCHKSDSKIQDGKKLKKSPSKGFWCPASIVVSGVENGFKCKYISTHLGHSKESERLQLSDYQCKIMGEKLYKNLSFKEISNVEKHYTEGENAKLQHLKWPDVTSSLDSNVKSCKNEQGCEFTSFSSWVFSNPNVLYFKDDNASCRKYIFLKYEDFLLIIMTDFQRRVLKNYGSDVICVDNSFSCRDFSIVTLLIRNDLLNAYPCAFLVSKKIDKRQLKIFYQEIKSHVGSLEPNIFMSEMSPDAYDAWCSVMTPAKTQLYSSWSVLKAWKQIVPLKVPNLEMAELVLVKLLEMLETTTVSNFVTLLNSFKIFLKTSPVFEEFEHYFNEECLKNEQFTLWSYAYHLNAGVNTNVHIECFLRCTRQIEELSQKVVDMKESVYAIFDFVCSKLHHQFYEVDKEILKDKADVLKANHKESLKLSRDLVIKNDHEWTVFSLELVNCYTVSRRDINCNCKLQCEECKSCFHEFSCSCLDYVVHSNMCQHIHLVAQIQSSQKDRVERASEMSEILLNFGFSRVHNEYMNSRALDLVSQYVEADSTSVFKNNIINAKIDNYDCISNNISREVNC</sequence>
<evidence type="ECO:0000256" key="3">
    <source>
        <dbReference type="ARBA" id="ARBA00022737"/>
    </source>
</evidence>
<feature type="domain" description="C2H2-type" evidence="8">
    <location>
        <begin position="133"/>
        <end position="160"/>
    </location>
</feature>
<dbReference type="GO" id="GO:0008270">
    <property type="term" value="F:zinc ion binding"/>
    <property type="evidence" value="ECO:0007669"/>
    <property type="project" value="UniProtKB-KW"/>
</dbReference>
<feature type="domain" description="C2H2-type" evidence="8">
    <location>
        <begin position="304"/>
        <end position="331"/>
    </location>
</feature>